<proteinExistence type="predicted"/>
<dbReference type="STRING" id="927083.DB32_002451"/>
<evidence type="ECO:0000313" key="1">
    <source>
        <dbReference type="EMBL" id="AKF05302.1"/>
    </source>
</evidence>
<organism evidence="1 2">
    <name type="scientific">Sandaracinus amylolyticus</name>
    <dbReference type="NCBI Taxonomy" id="927083"/>
    <lineage>
        <taxon>Bacteria</taxon>
        <taxon>Pseudomonadati</taxon>
        <taxon>Myxococcota</taxon>
        <taxon>Polyangia</taxon>
        <taxon>Polyangiales</taxon>
        <taxon>Sandaracinaceae</taxon>
        <taxon>Sandaracinus</taxon>
    </lineage>
</organism>
<dbReference type="PANTHER" id="PTHR36454:SF1">
    <property type="entry name" value="DUF1015 DOMAIN-CONTAINING PROTEIN"/>
    <property type="match status" value="1"/>
</dbReference>
<dbReference type="InterPro" id="IPR008323">
    <property type="entry name" value="UCP033563"/>
</dbReference>
<accession>A0A0F6W218</accession>
<name>A0A0F6W218_9BACT</name>
<dbReference type="PANTHER" id="PTHR36454">
    <property type="entry name" value="LMO2823 PROTEIN"/>
    <property type="match status" value="1"/>
</dbReference>
<dbReference type="EMBL" id="CP011125">
    <property type="protein sequence ID" value="AKF05302.1"/>
    <property type="molecule type" value="Genomic_DNA"/>
</dbReference>
<dbReference type="OrthoDB" id="9781616at2"/>
<evidence type="ECO:0000313" key="2">
    <source>
        <dbReference type="Proteomes" id="UP000034883"/>
    </source>
</evidence>
<dbReference type="RefSeq" id="WP_053232558.1">
    <property type="nucleotide sequence ID" value="NZ_CP011125.1"/>
</dbReference>
<gene>
    <name evidence="1" type="ORF">DB32_002451</name>
</gene>
<dbReference type="KEGG" id="samy:DB32_002451"/>
<keyword evidence="2" id="KW-1185">Reference proteome</keyword>
<dbReference type="Proteomes" id="UP000034883">
    <property type="component" value="Chromosome"/>
</dbReference>
<dbReference type="Pfam" id="PF06245">
    <property type="entry name" value="DUF1015"/>
    <property type="match status" value="1"/>
</dbReference>
<sequence length="383" mass="42551">MVATIGLTGLRPAPEQVALVTAPPYDVIKKGSELEALLAARSQSLYHVTLGERPAEAFARLRSEAALIADDEPAYYVYEQRFGAESRTGVFVAAEVTPYAAKQIIRHEKTFDDKVKGRIALARATDHTFGPVFALTRAKIGAVLAKAKSDAPLYHFTTDLQALNDLHGIESRIWRVTQASELGREIQETLATQPFYIADGHHRYHAALLNPQTHALVYVTEEARIQAYDRVVNGVRRFADIRSALALRPTSTLHTPPKHTFCLYTRDGAYLLDAKSIPTDVVGRLDCSILERELYPQLGLTHSMIQDPKHFDYYPESQIDQMKAAVDRGEYDLAIALHPVSIDELVAVADAGLSNPDIVMPEKSTFFAPKILSGLFVYRHVMK</sequence>
<reference evidence="1 2" key="1">
    <citation type="submission" date="2015-03" db="EMBL/GenBank/DDBJ databases">
        <title>Genome assembly of Sandaracinus amylolyticus DSM 53668.</title>
        <authorList>
            <person name="Sharma G."/>
            <person name="Subramanian S."/>
        </authorList>
    </citation>
    <scope>NUCLEOTIDE SEQUENCE [LARGE SCALE GENOMIC DNA]</scope>
    <source>
        <strain evidence="1 2">DSM 53668</strain>
    </source>
</reference>
<dbReference type="AlphaFoldDB" id="A0A0F6W218"/>
<protein>
    <recommendedName>
        <fullName evidence="3">DUF1015 domain-containing protein</fullName>
    </recommendedName>
</protein>
<evidence type="ECO:0008006" key="3">
    <source>
        <dbReference type="Google" id="ProtNLM"/>
    </source>
</evidence>